<evidence type="ECO:0000256" key="1">
    <source>
        <dbReference type="ARBA" id="ARBA00004651"/>
    </source>
</evidence>
<feature type="transmembrane region" description="Helical" evidence="8">
    <location>
        <begin position="302"/>
        <end position="323"/>
    </location>
</feature>
<evidence type="ECO:0000256" key="6">
    <source>
        <dbReference type="ARBA" id="ARBA00022989"/>
    </source>
</evidence>
<feature type="transmembrane region" description="Helical" evidence="8">
    <location>
        <begin position="153"/>
        <end position="172"/>
    </location>
</feature>
<dbReference type="OrthoDB" id="9769061at2"/>
<dbReference type="AlphaFoldDB" id="A0A5R8KF58"/>
<feature type="transmembrane region" description="Helical" evidence="8">
    <location>
        <begin position="33"/>
        <end position="56"/>
    </location>
</feature>
<evidence type="ECO:0000256" key="5">
    <source>
        <dbReference type="ARBA" id="ARBA00022801"/>
    </source>
</evidence>
<evidence type="ECO:0000256" key="8">
    <source>
        <dbReference type="SAM" id="Phobius"/>
    </source>
</evidence>
<feature type="transmembrane region" description="Helical" evidence="8">
    <location>
        <begin position="259"/>
        <end position="282"/>
    </location>
</feature>
<feature type="transmembrane region" description="Helical" evidence="8">
    <location>
        <begin position="128"/>
        <end position="148"/>
    </location>
</feature>
<dbReference type="GO" id="GO:0008233">
    <property type="term" value="F:peptidase activity"/>
    <property type="evidence" value="ECO:0007669"/>
    <property type="project" value="UniProtKB-KW"/>
</dbReference>
<dbReference type="NCBIfam" id="TIGR02602">
    <property type="entry name" value="8TM_EpsH"/>
    <property type="match status" value="1"/>
</dbReference>
<dbReference type="InterPro" id="IPR013426">
    <property type="entry name" value="EpsH-like"/>
</dbReference>
<reference evidence="9 10" key="1">
    <citation type="submission" date="2019-05" db="EMBL/GenBank/DDBJ databases">
        <title>Verrucobacter flavum gen. nov., sp. nov. a new member of the family Verrucomicrobiaceae.</title>
        <authorList>
            <person name="Szuroczki S."/>
            <person name="Abbaszade G."/>
            <person name="Szabo A."/>
            <person name="Felfoldi T."/>
            <person name="Schumann P."/>
            <person name="Boka K."/>
            <person name="Keki Z."/>
            <person name="Toumi M."/>
            <person name="Toth E."/>
        </authorList>
    </citation>
    <scope>NUCLEOTIDE SEQUENCE [LARGE SCALE GENOMIC DNA]</scope>
    <source>
        <strain evidence="9 10">MG-N-17</strain>
    </source>
</reference>
<dbReference type="NCBIfam" id="TIGR04178">
    <property type="entry name" value="exo_archaeo"/>
    <property type="match status" value="1"/>
</dbReference>
<keyword evidence="2" id="KW-1003">Cell membrane</keyword>
<accession>A0A5R8KF58</accession>
<proteinExistence type="predicted"/>
<keyword evidence="10" id="KW-1185">Reference proteome</keyword>
<evidence type="ECO:0000256" key="7">
    <source>
        <dbReference type="ARBA" id="ARBA00023136"/>
    </source>
</evidence>
<dbReference type="EMBL" id="VAUV01000007">
    <property type="protein sequence ID" value="TLD70891.1"/>
    <property type="molecule type" value="Genomic_DNA"/>
</dbReference>
<gene>
    <name evidence="9" type="ORF">FEM03_11340</name>
</gene>
<keyword evidence="7 8" id="KW-0472">Membrane</keyword>
<evidence type="ECO:0000313" key="9">
    <source>
        <dbReference type="EMBL" id="TLD70891.1"/>
    </source>
</evidence>
<sequence length="339" mass="38558">MPEASVVTPCTPSMSPVTTLSPPANSGKFNVRYWAGPLIFGLLFFGMLLFMPYTAGYADHRLTMRVWIMGGWADPTWQHGMLALPIAIFLAWRKRHILADIPVKASWLGLFTAMIAMIFFWIGYRGNFYYLGFFGIHLLIASAVLWIWGWRHFVTVSFALVMLTFMWPYLFMEDLIAFKLRFLMVNFTEKVLNLIGIATIQDGTRLLSAAVDGRAQGDLFRMNIDGPCSGLRSLFALMMVSALFGYFRQRTFWRRALLFSLSVPLAVLANAFRIIILTIATILFGEQFALGNGEEYTSNFHLLTGLFMFVVALGGLASAEWFLNRFVRKEKPLVLMEER</sequence>
<evidence type="ECO:0000256" key="4">
    <source>
        <dbReference type="ARBA" id="ARBA00022692"/>
    </source>
</evidence>
<evidence type="ECO:0000256" key="3">
    <source>
        <dbReference type="ARBA" id="ARBA00022670"/>
    </source>
</evidence>
<evidence type="ECO:0000256" key="2">
    <source>
        <dbReference type="ARBA" id="ARBA00022475"/>
    </source>
</evidence>
<evidence type="ECO:0000313" key="10">
    <source>
        <dbReference type="Proteomes" id="UP000306196"/>
    </source>
</evidence>
<keyword evidence="3" id="KW-0645">Protease</keyword>
<comment type="subcellular location">
    <subcellularLocation>
        <location evidence="1">Cell membrane</location>
        <topology evidence="1">Multi-pass membrane protein</topology>
    </subcellularLocation>
</comment>
<dbReference type="InterPro" id="IPR026392">
    <property type="entry name" value="Exo/Archaeosortase_dom"/>
</dbReference>
<feature type="transmembrane region" description="Helical" evidence="8">
    <location>
        <begin position="105"/>
        <end position="122"/>
    </location>
</feature>
<keyword evidence="4 8" id="KW-0812">Transmembrane</keyword>
<feature type="transmembrane region" description="Helical" evidence="8">
    <location>
        <begin position="76"/>
        <end position="93"/>
    </location>
</feature>
<dbReference type="Proteomes" id="UP000306196">
    <property type="component" value="Unassembled WGS sequence"/>
</dbReference>
<organism evidence="9 10">
    <name type="scientific">Phragmitibacter flavus</name>
    <dbReference type="NCBI Taxonomy" id="2576071"/>
    <lineage>
        <taxon>Bacteria</taxon>
        <taxon>Pseudomonadati</taxon>
        <taxon>Verrucomicrobiota</taxon>
        <taxon>Verrucomicrobiia</taxon>
        <taxon>Verrucomicrobiales</taxon>
        <taxon>Verrucomicrobiaceae</taxon>
        <taxon>Phragmitibacter</taxon>
    </lineage>
</organism>
<keyword evidence="6 8" id="KW-1133">Transmembrane helix</keyword>
<comment type="caution">
    <text evidence="9">The sequence shown here is derived from an EMBL/GenBank/DDBJ whole genome shotgun (WGS) entry which is preliminary data.</text>
</comment>
<keyword evidence="5" id="KW-0378">Hydrolase</keyword>
<name>A0A5R8KF58_9BACT</name>
<dbReference type="GO" id="GO:0005886">
    <property type="term" value="C:plasma membrane"/>
    <property type="evidence" value="ECO:0007669"/>
    <property type="project" value="UniProtKB-SubCell"/>
</dbReference>
<dbReference type="GO" id="GO:0006508">
    <property type="term" value="P:proteolysis"/>
    <property type="evidence" value="ECO:0007669"/>
    <property type="project" value="UniProtKB-KW"/>
</dbReference>
<dbReference type="Pfam" id="PF09721">
    <property type="entry name" value="Exosortase_EpsH"/>
    <property type="match status" value="1"/>
</dbReference>
<dbReference type="InterPro" id="IPR019127">
    <property type="entry name" value="Exosortase"/>
</dbReference>
<protein>
    <submittedName>
        <fullName evidence="9">Exosortase/archaeosortase family protein</fullName>
    </submittedName>
</protein>
<feature type="transmembrane region" description="Helical" evidence="8">
    <location>
        <begin position="229"/>
        <end position="247"/>
    </location>
</feature>